<dbReference type="Proteomes" id="UP001409585">
    <property type="component" value="Unassembled WGS sequence"/>
</dbReference>
<proteinExistence type="predicted"/>
<dbReference type="InterPro" id="IPR018247">
    <property type="entry name" value="EF_Hand_1_Ca_BS"/>
</dbReference>
<reference evidence="6" key="1">
    <citation type="journal article" date="2019" name="Int. J. Syst. Evol. Microbiol.">
        <title>The Global Catalogue of Microorganisms (GCM) 10K type strain sequencing project: providing services to taxonomists for standard genome sequencing and annotation.</title>
        <authorList>
            <consortium name="The Broad Institute Genomics Platform"/>
            <consortium name="The Broad Institute Genome Sequencing Center for Infectious Disease"/>
            <person name="Wu L."/>
            <person name="Ma J."/>
        </authorList>
    </citation>
    <scope>NUCLEOTIDE SEQUENCE [LARGE SCALE GENOMIC DNA]</scope>
    <source>
        <strain evidence="6">JCM 19134</strain>
    </source>
</reference>
<dbReference type="AlphaFoldDB" id="A0AAV3TXZ6"/>
<feature type="compositionally biased region" description="Low complexity" evidence="3">
    <location>
        <begin position="372"/>
        <end position="381"/>
    </location>
</feature>
<evidence type="ECO:0000256" key="1">
    <source>
        <dbReference type="ARBA" id="ARBA00022723"/>
    </source>
</evidence>
<feature type="region of interest" description="Disordered" evidence="3">
    <location>
        <begin position="363"/>
        <end position="391"/>
    </location>
</feature>
<organism evidence="5 6">
    <name type="scientific">Halioxenophilus aromaticivorans</name>
    <dbReference type="NCBI Taxonomy" id="1306992"/>
    <lineage>
        <taxon>Bacteria</taxon>
        <taxon>Pseudomonadati</taxon>
        <taxon>Pseudomonadota</taxon>
        <taxon>Gammaproteobacteria</taxon>
        <taxon>Alteromonadales</taxon>
        <taxon>Alteromonadaceae</taxon>
        <taxon>Halioxenophilus</taxon>
    </lineage>
</organism>
<name>A0AAV3TXZ6_9ALTE</name>
<evidence type="ECO:0000259" key="4">
    <source>
        <dbReference type="Pfam" id="PF05567"/>
    </source>
</evidence>
<keyword evidence="2" id="KW-0106">Calcium</keyword>
<comment type="caution">
    <text evidence="5">The sequence shown here is derived from an EMBL/GenBank/DDBJ whole genome shotgun (WGS) entry which is preliminary data.</text>
</comment>
<keyword evidence="6" id="KW-1185">Reference proteome</keyword>
<evidence type="ECO:0000256" key="3">
    <source>
        <dbReference type="SAM" id="MobiDB-lite"/>
    </source>
</evidence>
<evidence type="ECO:0000256" key="2">
    <source>
        <dbReference type="ARBA" id="ARBA00022837"/>
    </source>
</evidence>
<dbReference type="RefSeq" id="WP_345417035.1">
    <property type="nucleotide sequence ID" value="NZ_AP031496.1"/>
</dbReference>
<evidence type="ECO:0000313" key="5">
    <source>
        <dbReference type="EMBL" id="GAA4932766.1"/>
    </source>
</evidence>
<keyword evidence="1" id="KW-0479">Metal-binding</keyword>
<feature type="domain" description="PilY1 beta-propeller" evidence="4">
    <location>
        <begin position="638"/>
        <end position="1009"/>
    </location>
</feature>
<dbReference type="InterPro" id="IPR008707">
    <property type="entry name" value="B-propeller_PilY1"/>
</dbReference>
<dbReference type="Gene3D" id="3.40.50.410">
    <property type="entry name" value="von Willebrand factor, type A domain"/>
    <property type="match status" value="1"/>
</dbReference>
<sequence length="1185" mass="128550">MNKLFKHLNRSAAPALAGGLALSVSHTVYSLELPDVPLLLTSNIEHNVMLVLDDSGSMVDDFYYGNYDATKNYSNCSSTMVLPNTYTTYSGGRRGGTRTYYHEVEARTDASGNALIFHNGITYAWGNTPGTDLVTGKPKACFDKEDKYFVKYSADFNNYSNPGSQIDDNRDFFDHGEAGKGNFWNYYFSNDSQTGADNWGEEDQKFGVGERIEIVQDAAKLLVRGLDDIRIGLGGFDHESGGRVMVHIDSVDEFVDGSSDKTHADVMIEEINNIVAYWATPLGETLYDMGRYFIEGTQDQNLVLHPEPADEFTKSTGTSKVAKGTSVFNTNPKYEGATGGKAPTEPVIEAWCQKNYVVMMTDGQPSRDSEVSSDVSSYASSHNQTSTNGSDDVLDDVALALYDMDLRPDLRKPDGTAEGEAVRNNITTYLIAGFGVSPSTVITNAVDNGVGVGVDLDETGNNATTGKLYQADDGDQLVKSFQEIFEEIISKSGSQTAVAFNSGSIEAGTALYQATYHREDFRWTGDLHSYPYNESTKEFATKAKWSAAEKLNDRVLNLGDDGHEDRLIFTLSADGDGIEFTEANLNGFSAEAKGDLEGDGDSSHAKTVINYIRGKHYDGFRDRASYNSDGSIESLGLLGDIVNSSPIEVGEPELNYPDYGSKSADGKLITQFGSATQKYSQFAKKKEYRQSVVYVGANDGMLHAFDGDPDNGGKELFGYIPGLLYNEDSTEEGLYYLTDERYEHRFFVDGGITASDVFIDPAGADSPSWRTIIAGGLRAGGRGIYALDVTDPTTFSKDESNIENLVLWEFGPEQDSDVGYIYGKVQMSMMNNGKWAAVFGNGYNSDDGQAKLFIVFIEQGADGNWTTGDWMKLDAGSLSVTSLLGENGMSTPVLADFNSDRIADRIYVGDLQGNLWVYDVSSDDESEWGSAYGANPLFNTGSQPITTQPSVALNPDTASAGNGYNSLVYFGTGKILEEDDYDNTDATGFYAVWDRGDANLSSSDLQTRTLVDANVTMDNGQTLPTRKVTGEDITWYSDANTDGKHGWGMAMPEAGERITVNPNVSRGSVLFTTSLPTSSLCGNGGSGWIISVAWDGMASNLPTEDINGDGQVDEDDLGYVGTEIGGMPAGTATIADPTSTNSCAEGYTPVKVAVSNTTGEITYQTRCALHNKTLGRMSWQDLLRR</sequence>
<dbReference type="InterPro" id="IPR036465">
    <property type="entry name" value="vWFA_dom_sf"/>
</dbReference>
<evidence type="ECO:0000313" key="6">
    <source>
        <dbReference type="Proteomes" id="UP001409585"/>
    </source>
</evidence>
<dbReference type="Pfam" id="PF05567">
    <property type="entry name" value="T4P_PilY1"/>
    <property type="match status" value="1"/>
</dbReference>
<gene>
    <name evidence="5" type="ORF">GCM10025791_06650</name>
</gene>
<accession>A0AAV3TXZ6</accession>
<dbReference type="GO" id="GO:0046872">
    <property type="term" value="F:metal ion binding"/>
    <property type="evidence" value="ECO:0007669"/>
    <property type="project" value="UniProtKB-KW"/>
</dbReference>
<dbReference type="PROSITE" id="PS00018">
    <property type="entry name" value="EF_HAND_1"/>
    <property type="match status" value="1"/>
</dbReference>
<dbReference type="EMBL" id="BAABLX010000006">
    <property type="protein sequence ID" value="GAA4932766.1"/>
    <property type="molecule type" value="Genomic_DNA"/>
</dbReference>
<protein>
    <submittedName>
        <fullName evidence="5">PilC/PilY family type IV pilus protein</fullName>
    </submittedName>
</protein>